<evidence type="ECO:0000313" key="2">
    <source>
        <dbReference type="EMBL" id="RHB34221.1"/>
    </source>
</evidence>
<dbReference type="AlphaFoldDB" id="A0A413VKW0"/>
<accession>A0A413VKW0</accession>
<dbReference type="EMBL" id="QSGO01000010">
    <property type="protein sequence ID" value="RHB34221.1"/>
    <property type="molecule type" value="Genomic_DNA"/>
</dbReference>
<keyword evidence="2" id="KW-0238">DNA-binding</keyword>
<dbReference type="GO" id="GO:0003677">
    <property type="term" value="F:DNA binding"/>
    <property type="evidence" value="ECO:0007669"/>
    <property type="project" value="UniProtKB-KW"/>
</dbReference>
<dbReference type="RefSeq" id="WP_122201757.1">
    <property type="nucleotide sequence ID" value="NZ_CABJFV010000010.1"/>
</dbReference>
<feature type="domain" description="Helix-turn-helix" evidence="1">
    <location>
        <begin position="24"/>
        <end position="75"/>
    </location>
</feature>
<evidence type="ECO:0000313" key="3">
    <source>
        <dbReference type="Proteomes" id="UP000284379"/>
    </source>
</evidence>
<dbReference type="InterPro" id="IPR009061">
    <property type="entry name" value="DNA-bd_dom_put_sf"/>
</dbReference>
<dbReference type="NCBIfam" id="TIGR01764">
    <property type="entry name" value="excise"/>
    <property type="match status" value="1"/>
</dbReference>
<gene>
    <name evidence="2" type="ORF">DW888_13565</name>
</gene>
<dbReference type="Pfam" id="PF12728">
    <property type="entry name" value="HTH_17"/>
    <property type="match status" value="1"/>
</dbReference>
<sequence>MNKEEQKQVADLVTANTIFCTKEVLTSNEAAQYMGISKSYLYKLTMMGKVPHFKPMGKMCYFNRMELEQWLQSNRVSTSNEISQKAQAYCMQKGGAL</sequence>
<organism evidence="2 3">
    <name type="scientific">Bacteroides nordii</name>
    <dbReference type="NCBI Taxonomy" id="291645"/>
    <lineage>
        <taxon>Bacteria</taxon>
        <taxon>Pseudomonadati</taxon>
        <taxon>Bacteroidota</taxon>
        <taxon>Bacteroidia</taxon>
        <taxon>Bacteroidales</taxon>
        <taxon>Bacteroidaceae</taxon>
        <taxon>Bacteroides</taxon>
    </lineage>
</organism>
<dbReference type="InterPro" id="IPR041657">
    <property type="entry name" value="HTH_17"/>
</dbReference>
<reference evidence="2 3" key="1">
    <citation type="submission" date="2018-08" db="EMBL/GenBank/DDBJ databases">
        <title>A genome reference for cultivated species of the human gut microbiota.</title>
        <authorList>
            <person name="Zou Y."/>
            <person name="Xue W."/>
            <person name="Luo G."/>
        </authorList>
    </citation>
    <scope>NUCLEOTIDE SEQUENCE [LARGE SCALE GENOMIC DNA]</scope>
    <source>
        <strain evidence="2 3">AM40-30BH</strain>
    </source>
</reference>
<proteinExistence type="predicted"/>
<comment type="caution">
    <text evidence="2">The sequence shown here is derived from an EMBL/GenBank/DDBJ whole genome shotgun (WGS) entry which is preliminary data.</text>
</comment>
<evidence type="ECO:0000259" key="1">
    <source>
        <dbReference type="Pfam" id="PF12728"/>
    </source>
</evidence>
<name>A0A413VKW0_9BACE</name>
<dbReference type="Proteomes" id="UP000284379">
    <property type="component" value="Unassembled WGS sequence"/>
</dbReference>
<dbReference type="SUPFAM" id="SSF46955">
    <property type="entry name" value="Putative DNA-binding domain"/>
    <property type="match status" value="1"/>
</dbReference>
<dbReference type="InterPro" id="IPR010093">
    <property type="entry name" value="SinI_DNA-bd"/>
</dbReference>
<protein>
    <submittedName>
        <fullName evidence="2">DNA-binding protein</fullName>
    </submittedName>
</protein>